<dbReference type="GO" id="GO:0003723">
    <property type="term" value="F:RNA binding"/>
    <property type="evidence" value="ECO:0007669"/>
    <property type="project" value="InterPro"/>
</dbReference>
<feature type="binding site" evidence="4 6">
    <location>
        <position position="111"/>
    </location>
    <ligand>
        <name>substrate</name>
    </ligand>
</feature>
<keyword evidence="2 4" id="KW-0819">tRNA processing</keyword>
<dbReference type="PANTHER" id="PTHR11142">
    <property type="entry name" value="PSEUDOURIDYLATE SYNTHASE"/>
    <property type="match status" value="1"/>
</dbReference>
<dbReference type="InterPro" id="IPR001406">
    <property type="entry name" value="PsdUridine_synth_TruA"/>
</dbReference>
<dbReference type="SUPFAM" id="SSF55120">
    <property type="entry name" value="Pseudouridine synthase"/>
    <property type="match status" value="1"/>
</dbReference>
<dbReference type="HAMAP" id="MF_00171">
    <property type="entry name" value="TruA"/>
    <property type="match status" value="1"/>
</dbReference>
<dbReference type="PIRSF" id="PIRSF001430">
    <property type="entry name" value="tRNA_psdUrid_synth"/>
    <property type="match status" value="1"/>
</dbReference>
<comment type="similarity">
    <text evidence="1 4 7">Belongs to the tRNA pseudouridine synthase TruA family.</text>
</comment>
<dbReference type="InterPro" id="IPR020095">
    <property type="entry name" value="PsdUridine_synth_TruA_C"/>
</dbReference>
<evidence type="ECO:0000259" key="8">
    <source>
        <dbReference type="Pfam" id="PF01416"/>
    </source>
</evidence>
<evidence type="ECO:0000256" key="7">
    <source>
        <dbReference type="RuleBase" id="RU003792"/>
    </source>
</evidence>
<evidence type="ECO:0000256" key="1">
    <source>
        <dbReference type="ARBA" id="ARBA00009375"/>
    </source>
</evidence>
<dbReference type="EC" id="5.4.99.12" evidence="4"/>
<dbReference type="GO" id="GO:0031119">
    <property type="term" value="P:tRNA pseudouridine synthesis"/>
    <property type="evidence" value="ECO:0007669"/>
    <property type="project" value="UniProtKB-UniRule"/>
</dbReference>
<organism evidence="9 10">
    <name type="scientific">Paranoxybacillus vitaminiphilus</name>
    <dbReference type="NCBI Taxonomy" id="581036"/>
    <lineage>
        <taxon>Bacteria</taxon>
        <taxon>Bacillati</taxon>
        <taxon>Bacillota</taxon>
        <taxon>Bacilli</taxon>
        <taxon>Bacillales</taxon>
        <taxon>Anoxybacillaceae</taxon>
        <taxon>Paranoxybacillus</taxon>
    </lineage>
</organism>
<dbReference type="InterPro" id="IPR020094">
    <property type="entry name" value="TruA/RsuA/RluB/E/F_N"/>
</dbReference>
<dbReference type="InterPro" id="IPR020103">
    <property type="entry name" value="PsdUridine_synth_cat_dom_sf"/>
</dbReference>
<accession>A0A327Y7G8</accession>
<evidence type="ECO:0000256" key="5">
    <source>
        <dbReference type="PIRSR" id="PIRSR001430-1"/>
    </source>
</evidence>
<name>A0A327Y7G8_9BACL</name>
<keyword evidence="10" id="KW-1185">Reference proteome</keyword>
<dbReference type="Pfam" id="PF01416">
    <property type="entry name" value="PseudoU_synth_1"/>
    <property type="match status" value="2"/>
</dbReference>
<protein>
    <recommendedName>
        <fullName evidence="4">tRNA pseudouridine synthase A</fullName>
        <ecNumber evidence="4">5.4.99.12</ecNumber>
    </recommendedName>
    <alternativeName>
        <fullName evidence="4">tRNA pseudouridine(38-40) synthase</fullName>
    </alternativeName>
    <alternativeName>
        <fullName evidence="4">tRNA pseudouridylate synthase I</fullName>
    </alternativeName>
    <alternativeName>
        <fullName evidence="4">tRNA-uridine isomerase I</fullName>
    </alternativeName>
</protein>
<keyword evidence="3 4" id="KW-0413">Isomerase</keyword>
<proteinExistence type="inferred from homology"/>
<sequence>MQRLKCTIAYDGTNFAGYQIQPNKRTVQGELERALATMHKGQSIRVFASGRTDAGVHAHGQVVHFDSPMTIPGAGWLKALNALLPDDIVVKEVEKVDSSFHARFSAASKEYRYKVRIAKEKDVFSRNYAFHFPYPLNYDAMKEALQFVVGTHDFTSFCSAKTETEDKVRTIYEADFVISDSELIFKFVGNGFLYNMVRILVGTMLDVGQGKIHPADIPAIIKGKDRRLAGKTAPSHGLYLWKVYYDN</sequence>
<evidence type="ECO:0000256" key="2">
    <source>
        <dbReference type="ARBA" id="ARBA00022694"/>
    </source>
</evidence>
<dbReference type="Gene3D" id="3.30.70.660">
    <property type="entry name" value="Pseudouridine synthase I, catalytic domain, C-terminal subdomain"/>
    <property type="match status" value="1"/>
</dbReference>
<reference evidence="9 10" key="1">
    <citation type="submission" date="2018-06" db="EMBL/GenBank/DDBJ databases">
        <title>Genomic Encyclopedia of Type Strains, Phase III (KMG-III): the genomes of soil and plant-associated and newly described type strains.</title>
        <authorList>
            <person name="Whitman W."/>
        </authorList>
    </citation>
    <scope>NUCLEOTIDE SEQUENCE [LARGE SCALE GENOMIC DNA]</scope>
    <source>
        <strain evidence="9 10">CGMCC 1.8979</strain>
    </source>
</reference>
<comment type="subunit">
    <text evidence="4">Homodimer.</text>
</comment>
<feature type="active site" description="Nucleophile" evidence="4 5">
    <location>
        <position position="53"/>
    </location>
</feature>
<evidence type="ECO:0000256" key="4">
    <source>
        <dbReference type="HAMAP-Rule" id="MF_00171"/>
    </source>
</evidence>
<dbReference type="PANTHER" id="PTHR11142:SF0">
    <property type="entry name" value="TRNA PSEUDOURIDINE SYNTHASE-LIKE 1"/>
    <property type="match status" value="1"/>
</dbReference>
<dbReference type="Proteomes" id="UP000248555">
    <property type="component" value="Unassembled WGS sequence"/>
</dbReference>
<dbReference type="Gene3D" id="3.30.70.580">
    <property type="entry name" value="Pseudouridine synthase I, catalytic domain, N-terminal subdomain"/>
    <property type="match status" value="1"/>
</dbReference>
<evidence type="ECO:0000256" key="6">
    <source>
        <dbReference type="PIRSR" id="PIRSR001430-2"/>
    </source>
</evidence>
<dbReference type="AlphaFoldDB" id="A0A327Y7G8"/>
<dbReference type="InterPro" id="IPR020097">
    <property type="entry name" value="PsdUridine_synth_TruA_a/b_dom"/>
</dbReference>
<evidence type="ECO:0000313" key="10">
    <source>
        <dbReference type="Proteomes" id="UP000248555"/>
    </source>
</evidence>
<dbReference type="FunFam" id="3.30.70.580:FF:000001">
    <property type="entry name" value="tRNA pseudouridine synthase A"/>
    <property type="match status" value="1"/>
</dbReference>
<dbReference type="NCBIfam" id="TIGR00071">
    <property type="entry name" value="hisT_truA"/>
    <property type="match status" value="1"/>
</dbReference>
<evidence type="ECO:0000256" key="3">
    <source>
        <dbReference type="ARBA" id="ARBA00023235"/>
    </source>
</evidence>
<dbReference type="EMBL" id="QLMH01000016">
    <property type="protein sequence ID" value="RAK16774.1"/>
    <property type="molecule type" value="Genomic_DNA"/>
</dbReference>
<evidence type="ECO:0000313" key="9">
    <source>
        <dbReference type="EMBL" id="RAK16774.1"/>
    </source>
</evidence>
<feature type="domain" description="Pseudouridine synthase I TruA alpha/beta" evidence="8">
    <location>
        <begin position="9"/>
        <end position="104"/>
    </location>
</feature>
<dbReference type="RefSeq" id="WP_111646143.1">
    <property type="nucleotide sequence ID" value="NZ_QLMH01000016.1"/>
</dbReference>
<dbReference type="CDD" id="cd02570">
    <property type="entry name" value="PseudoU_synth_EcTruA"/>
    <property type="match status" value="1"/>
</dbReference>
<comment type="function">
    <text evidence="4">Formation of pseudouridine at positions 38, 39 and 40 in the anticodon stem and loop of transfer RNAs.</text>
</comment>
<comment type="caution">
    <text evidence="4">Lacks conserved residue(s) required for the propagation of feature annotation.</text>
</comment>
<gene>
    <name evidence="4" type="primary">truA</name>
    <name evidence="9" type="ORF">B0I26_11667</name>
</gene>
<comment type="catalytic activity">
    <reaction evidence="4 7">
        <text>uridine(38/39/40) in tRNA = pseudouridine(38/39/40) in tRNA</text>
        <dbReference type="Rhea" id="RHEA:22376"/>
        <dbReference type="Rhea" id="RHEA-COMP:10085"/>
        <dbReference type="Rhea" id="RHEA-COMP:10087"/>
        <dbReference type="ChEBI" id="CHEBI:65314"/>
        <dbReference type="ChEBI" id="CHEBI:65315"/>
        <dbReference type="EC" id="5.4.99.12"/>
    </reaction>
</comment>
<dbReference type="OrthoDB" id="9811823at2"/>
<dbReference type="GO" id="GO:0160147">
    <property type="term" value="F:tRNA pseudouridine(38-40) synthase activity"/>
    <property type="evidence" value="ECO:0007669"/>
    <property type="project" value="UniProtKB-EC"/>
</dbReference>
<comment type="caution">
    <text evidence="9">The sequence shown here is derived from an EMBL/GenBank/DDBJ whole genome shotgun (WGS) entry which is preliminary data.</text>
</comment>
<feature type="domain" description="Pseudouridine synthase I TruA alpha/beta" evidence="8">
    <location>
        <begin position="146"/>
        <end position="246"/>
    </location>
</feature>